<accession>A0A285JNX3</accession>
<dbReference type="Gene3D" id="1.10.10.10">
    <property type="entry name" value="Winged helix-like DNA-binding domain superfamily/Winged helix DNA-binding domain"/>
    <property type="match status" value="1"/>
</dbReference>
<organism evidence="1 2">
    <name type="scientific">Paractinoplanes atraurantiacus</name>
    <dbReference type="NCBI Taxonomy" id="1036182"/>
    <lineage>
        <taxon>Bacteria</taxon>
        <taxon>Bacillati</taxon>
        <taxon>Actinomycetota</taxon>
        <taxon>Actinomycetes</taxon>
        <taxon>Micromonosporales</taxon>
        <taxon>Micromonosporaceae</taxon>
        <taxon>Paractinoplanes</taxon>
    </lineage>
</organism>
<evidence type="ECO:0000313" key="1">
    <source>
        <dbReference type="EMBL" id="SNY61763.1"/>
    </source>
</evidence>
<dbReference type="Pfam" id="PF04255">
    <property type="entry name" value="DUF433"/>
    <property type="match status" value="1"/>
</dbReference>
<dbReference type="SUPFAM" id="SSF46689">
    <property type="entry name" value="Homeodomain-like"/>
    <property type="match status" value="1"/>
</dbReference>
<name>A0A285JNX3_9ACTN</name>
<dbReference type="EMBL" id="OBDY01000023">
    <property type="protein sequence ID" value="SNY61763.1"/>
    <property type="molecule type" value="Genomic_DNA"/>
</dbReference>
<dbReference type="InterPro" id="IPR009057">
    <property type="entry name" value="Homeodomain-like_sf"/>
</dbReference>
<protein>
    <submittedName>
        <fullName evidence="1">Uncharacterized conserved protein, DUF433 family</fullName>
    </submittedName>
</protein>
<dbReference type="AlphaFoldDB" id="A0A285JNX3"/>
<dbReference type="InterPro" id="IPR007367">
    <property type="entry name" value="DUF433"/>
</dbReference>
<dbReference type="OrthoDB" id="5140481at2"/>
<keyword evidence="2" id="KW-1185">Reference proteome</keyword>
<gene>
    <name evidence="1" type="ORF">SAMN05421748_12313</name>
</gene>
<evidence type="ECO:0000313" key="2">
    <source>
        <dbReference type="Proteomes" id="UP000219612"/>
    </source>
</evidence>
<dbReference type="Proteomes" id="UP000219612">
    <property type="component" value="Unassembled WGS sequence"/>
</dbReference>
<proteinExistence type="predicted"/>
<reference evidence="2" key="1">
    <citation type="submission" date="2017-09" db="EMBL/GenBank/DDBJ databases">
        <authorList>
            <person name="Varghese N."/>
            <person name="Submissions S."/>
        </authorList>
    </citation>
    <scope>NUCLEOTIDE SEQUENCE [LARGE SCALE GENOMIC DNA]</scope>
    <source>
        <strain evidence="2">CGMCC 4.6857</strain>
    </source>
</reference>
<sequence length="165" mass="18544">MLPFVALVEAYVLRSLRALHLPTHKIRDAAADIREQFGTEFGLATRRIATDGVDIFVHYLDSDEVARAGDRQMPIRAVIDDYLKYIVWDEDDEFPKRLTLRRYDPAIAEVVIDPRFAWGAPIVEPAKVPVDAVLGMWRAGEAPEIVADEYGLSLDQVNALIRVAA</sequence>
<dbReference type="InterPro" id="IPR036388">
    <property type="entry name" value="WH-like_DNA-bd_sf"/>
</dbReference>